<keyword evidence="3" id="KW-1185">Reference proteome</keyword>
<keyword evidence="1" id="KW-0472">Membrane</keyword>
<keyword evidence="1" id="KW-1133">Transmembrane helix</keyword>
<evidence type="ECO:0000313" key="2">
    <source>
        <dbReference type="EMBL" id="NUU74804.1"/>
    </source>
</evidence>
<gene>
    <name evidence="2" type="ORF">HP552_06050</name>
</gene>
<sequence length="114" mass="13124">MIITSLIVAATLLVGGTLIVTFWNETISWLKRSIQKVQEWIKRSIYGTKLFLRKLGSGFQETSKHYVKDHNDRWNETVTTREVSADEVPPEIRQMAHMGVERDITNELAAKLHT</sequence>
<feature type="transmembrane region" description="Helical" evidence="1">
    <location>
        <begin position="6"/>
        <end position="23"/>
    </location>
</feature>
<protein>
    <submittedName>
        <fullName evidence="2">Uncharacterized protein</fullName>
    </submittedName>
</protein>
<evidence type="ECO:0000313" key="3">
    <source>
        <dbReference type="Proteomes" id="UP000526125"/>
    </source>
</evidence>
<dbReference type="AlphaFoldDB" id="A0A7Y6BU12"/>
<reference evidence="2 3" key="1">
    <citation type="submission" date="2020-05" db="EMBL/GenBank/DDBJ databases">
        <title>Genome Sequencing of Type Strains.</title>
        <authorList>
            <person name="Lemaire J.F."/>
            <person name="Inderbitzin P."/>
            <person name="Gregorio O.A."/>
            <person name="Collins S.B."/>
            <person name="Wespe N."/>
            <person name="Knight-Connoni V."/>
        </authorList>
    </citation>
    <scope>NUCLEOTIDE SEQUENCE [LARGE SCALE GENOMIC DNA]</scope>
    <source>
        <strain evidence="2 3">LMG 21957</strain>
    </source>
</reference>
<dbReference type="RefSeq" id="WP_175394672.1">
    <property type="nucleotide sequence ID" value="NZ_JABMCB010000159.1"/>
</dbReference>
<keyword evidence="1" id="KW-0812">Transmembrane</keyword>
<name>A0A7Y6BU12_9BACL</name>
<organism evidence="2 3">
    <name type="scientific">Paenibacillus xylanilyticus</name>
    <dbReference type="NCBI Taxonomy" id="248903"/>
    <lineage>
        <taxon>Bacteria</taxon>
        <taxon>Bacillati</taxon>
        <taxon>Bacillota</taxon>
        <taxon>Bacilli</taxon>
        <taxon>Bacillales</taxon>
        <taxon>Paenibacillaceae</taxon>
        <taxon>Paenibacillus</taxon>
    </lineage>
</organism>
<accession>A0A7Y6BU12</accession>
<comment type="caution">
    <text evidence="2">The sequence shown here is derived from an EMBL/GenBank/DDBJ whole genome shotgun (WGS) entry which is preliminary data.</text>
</comment>
<proteinExistence type="predicted"/>
<dbReference type="Proteomes" id="UP000526125">
    <property type="component" value="Unassembled WGS sequence"/>
</dbReference>
<dbReference type="EMBL" id="JABMCB010000159">
    <property type="protein sequence ID" value="NUU74804.1"/>
    <property type="molecule type" value="Genomic_DNA"/>
</dbReference>
<evidence type="ECO:0000256" key="1">
    <source>
        <dbReference type="SAM" id="Phobius"/>
    </source>
</evidence>